<reference evidence="2" key="1">
    <citation type="journal article" date="2020" name="Fungal Divers.">
        <title>Resolving the Mortierellaceae phylogeny through synthesis of multi-gene phylogenetics and phylogenomics.</title>
        <authorList>
            <person name="Vandepol N."/>
            <person name="Liber J."/>
            <person name="Desiro A."/>
            <person name="Na H."/>
            <person name="Kennedy M."/>
            <person name="Barry K."/>
            <person name="Grigoriev I.V."/>
            <person name="Miller A.N."/>
            <person name="O'Donnell K."/>
            <person name="Stajich J.E."/>
            <person name="Bonito G."/>
        </authorList>
    </citation>
    <scope>NUCLEOTIDE SEQUENCE</scope>
    <source>
        <strain evidence="2">CK1249</strain>
    </source>
</reference>
<feature type="region of interest" description="Disordered" evidence="1">
    <location>
        <begin position="45"/>
        <end position="69"/>
    </location>
</feature>
<proteinExistence type="predicted"/>
<evidence type="ECO:0000256" key="1">
    <source>
        <dbReference type="SAM" id="MobiDB-lite"/>
    </source>
</evidence>
<comment type="caution">
    <text evidence="2">The sequence shown here is derived from an EMBL/GenBank/DDBJ whole genome shotgun (WGS) entry which is preliminary data.</text>
</comment>
<feature type="region of interest" description="Disordered" evidence="1">
    <location>
        <begin position="100"/>
        <end position="125"/>
    </location>
</feature>
<dbReference type="EMBL" id="JAAAHY010002760">
    <property type="protein sequence ID" value="KAF9943952.1"/>
    <property type="molecule type" value="Genomic_DNA"/>
</dbReference>
<dbReference type="AlphaFoldDB" id="A0A9P6IQE3"/>
<organism evidence="2 3">
    <name type="scientific">Mortierella alpina</name>
    <name type="common">Oleaginous fungus</name>
    <name type="synonym">Mortierella renispora</name>
    <dbReference type="NCBI Taxonomy" id="64518"/>
    <lineage>
        <taxon>Eukaryota</taxon>
        <taxon>Fungi</taxon>
        <taxon>Fungi incertae sedis</taxon>
        <taxon>Mucoromycota</taxon>
        <taxon>Mortierellomycotina</taxon>
        <taxon>Mortierellomycetes</taxon>
        <taxon>Mortierellales</taxon>
        <taxon>Mortierellaceae</taxon>
        <taxon>Mortierella</taxon>
    </lineage>
</organism>
<dbReference type="Proteomes" id="UP000738359">
    <property type="component" value="Unassembled WGS sequence"/>
</dbReference>
<accession>A0A9P6IQE3</accession>
<evidence type="ECO:0000313" key="2">
    <source>
        <dbReference type="EMBL" id="KAF9943952.1"/>
    </source>
</evidence>
<evidence type="ECO:0000313" key="3">
    <source>
        <dbReference type="Proteomes" id="UP000738359"/>
    </source>
</evidence>
<keyword evidence="3" id="KW-1185">Reference proteome</keyword>
<protein>
    <submittedName>
        <fullName evidence="2">Uncharacterized protein</fullName>
    </submittedName>
</protein>
<sequence length="141" mass="15858">MDKKYRWRFWKNPTTPKAYVDEVAPIAKPAYVYYDDDDVYDSVLVEKTKENEEDEEDKDPFNPTTPKTCVDQVDPIAKTSYVYYDDDVYDSLLVETTKENDEEDNDLFVSGKTKPLAGGKKGGSAGLSTTTMAALIGASQM</sequence>
<gene>
    <name evidence="2" type="ORF">BGZ70_005222</name>
</gene>
<name>A0A9P6IQE3_MORAP</name>